<name>A0ABV6N0Z7_9PSEU</name>
<dbReference type="RefSeq" id="WP_273943238.1">
    <property type="nucleotide sequence ID" value="NZ_CP097263.1"/>
</dbReference>
<reference evidence="2 3" key="1">
    <citation type="submission" date="2024-09" db="EMBL/GenBank/DDBJ databases">
        <authorList>
            <person name="Sun Q."/>
            <person name="Mori K."/>
        </authorList>
    </citation>
    <scope>NUCLEOTIDE SEQUENCE [LARGE SCALE GENOMIC DNA]</scope>
    <source>
        <strain evidence="2 3">TBRC 1432</strain>
    </source>
</reference>
<proteinExistence type="predicted"/>
<dbReference type="Pfam" id="PF21806">
    <property type="entry name" value="DUF6879"/>
    <property type="match status" value="1"/>
</dbReference>
<protein>
    <submittedName>
        <fullName evidence="2">DUF6879 family protein</fullName>
    </submittedName>
</protein>
<accession>A0ABV6N0Z7</accession>
<keyword evidence="3" id="KW-1185">Reference proteome</keyword>
<comment type="caution">
    <text evidence="2">The sequence shown here is derived from an EMBL/GenBank/DDBJ whole genome shotgun (WGS) entry which is preliminary data.</text>
</comment>
<feature type="domain" description="DUF6879" evidence="1">
    <location>
        <begin position="20"/>
        <end position="190"/>
    </location>
</feature>
<dbReference type="Proteomes" id="UP001589810">
    <property type="component" value="Unassembled WGS sequence"/>
</dbReference>
<gene>
    <name evidence="2" type="ORF">ACFFH7_32155</name>
</gene>
<dbReference type="EMBL" id="JBHLUD010000011">
    <property type="protein sequence ID" value="MFC0546208.1"/>
    <property type="molecule type" value="Genomic_DNA"/>
</dbReference>
<evidence type="ECO:0000313" key="2">
    <source>
        <dbReference type="EMBL" id="MFC0546208.1"/>
    </source>
</evidence>
<evidence type="ECO:0000259" key="1">
    <source>
        <dbReference type="Pfam" id="PF21806"/>
    </source>
</evidence>
<dbReference type="InterPro" id="IPR049244">
    <property type="entry name" value="DUF6879"/>
</dbReference>
<evidence type="ECO:0000313" key="3">
    <source>
        <dbReference type="Proteomes" id="UP001589810"/>
    </source>
</evidence>
<sequence>MRDTLDGVQGELLPGNAYPEDFDKAFWNIGESGFWKLERRQTFREPRSESWRAFAAGDLAQARRLTDARRPELAEYYQKISAHGFYTRRARIVEQPISPYLRWELHLLRLRDELGGAARIVDAKQVAELERNGQLPEIVILGDAVMYEVLYDDDGVGQGGVRYTDRELIERWRNITKDLYEAGEKIDVYCEREVPSLKDSFGE</sequence>
<organism evidence="2 3">
    <name type="scientific">Kutzneria chonburiensis</name>
    <dbReference type="NCBI Taxonomy" id="1483604"/>
    <lineage>
        <taxon>Bacteria</taxon>
        <taxon>Bacillati</taxon>
        <taxon>Actinomycetota</taxon>
        <taxon>Actinomycetes</taxon>
        <taxon>Pseudonocardiales</taxon>
        <taxon>Pseudonocardiaceae</taxon>
        <taxon>Kutzneria</taxon>
    </lineage>
</organism>